<proteinExistence type="predicted"/>
<dbReference type="Gene3D" id="3.40.50.150">
    <property type="entry name" value="Vaccinia Virus protein VP39"/>
    <property type="match status" value="1"/>
</dbReference>
<dbReference type="InterPro" id="IPR029063">
    <property type="entry name" value="SAM-dependent_MTases_sf"/>
</dbReference>
<reference evidence="2" key="1">
    <citation type="submission" date="2016-01" db="EMBL/GenBank/DDBJ databases">
        <authorList>
            <person name="Peeters C."/>
        </authorList>
    </citation>
    <scope>NUCLEOTIDE SEQUENCE [LARGE SCALE GENOMIC DNA]</scope>
    <source>
        <strain evidence="2">LMG 22940</strain>
    </source>
</reference>
<dbReference type="AlphaFoldDB" id="A0A158J9F4"/>
<name>A0A158J9F4_9BURK</name>
<keyword evidence="3" id="KW-1185">Reference proteome</keyword>
<dbReference type="CDD" id="cd02440">
    <property type="entry name" value="AdoMet_MTases"/>
    <property type="match status" value="1"/>
</dbReference>
<gene>
    <name evidence="2" type="ORF">AWB68_03631</name>
</gene>
<dbReference type="OrthoDB" id="5566900at2"/>
<accession>A0A158J9F4</accession>
<dbReference type="Pfam" id="PF13649">
    <property type="entry name" value="Methyltransf_25"/>
    <property type="match status" value="1"/>
</dbReference>
<protein>
    <recommendedName>
        <fullName evidence="1">Methyltransferase domain-containing protein</fullName>
    </recommendedName>
</protein>
<evidence type="ECO:0000313" key="3">
    <source>
        <dbReference type="Proteomes" id="UP000054770"/>
    </source>
</evidence>
<dbReference type="InterPro" id="IPR041698">
    <property type="entry name" value="Methyltransf_25"/>
</dbReference>
<comment type="caution">
    <text evidence="2">The sequence shown here is derived from an EMBL/GenBank/DDBJ whole genome shotgun (WGS) entry which is preliminary data.</text>
</comment>
<organism evidence="2 3">
    <name type="scientific">Caballeronia choica</name>
    <dbReference type="NCBI Taxonomy" id="326476"/>
    <lineage>
        <taxon>Bacteria</taxon>
        <taxon>Pseudomonadati</taxon>
        <taxon>Pseudomonadota</taxon>
        <taxon>Betaproteobacteria</taxon>
        <taxon>Burkholderiales</taxon>
        <taxon>Burkholderiaceae</taxon>
        <taxon>Caballeronia</taxon>
    </lineage>
</organism>
<dbReference type="RefSeq" id="WP_087645724.1">
    <property type="nucleotide sequence ID" value="NZ_FCON02000037.1"/>
</dbReference>
<evidence type="ECO:0000259" key="1">
    <source>
        <dbReference type="Pfam" id="PF13649"/>
    </source>
</evidence>
<dbReference type="Proteomes" id="UP000054770">
    <property type="component" value="Unassembled WGS sequence"/>
</dbReference>
<evidence type="ECO:0000313" key="2">
    <source>
        <dbReference type="EMBL" id="SAL65542.1"/>
    </source>
</evidence>
<dbReference type="SUPFAM" id="SSF53335">
    <property type="entry name" value="S-adenosyl-L-methionine-dependent methyltransferases"/>
    <property type="match status" value="1"/>
</dbReference>
<sequence length="450" mass="50120">MQFHLDQISSGFIAGWCKKDDQPVRLGLRVNGKLVAETTSDRYRKDLEEAGLGSGKLAYVFLLRRPGLTDGDDVEITDVEADTVLHARVFTATNREALDKAYDLIDGIPALDEPYWRPVLVDTTDGRVSLEGELFIPASITEDVHLYSNGLPAHTLAKPARSESADRYWFFDGTVLQASYVTDLRDERQIVHAARSSSPLAATKLAFGVVPSKADTAMFKFAGADRARRVAGGDDTFMRFASGGLTTATQLLRVIDDVTNLPQSASVLDWGCGAARVLQFLAAERPNWTFYGADIDEVNVSWCLENIPTVAEFQRIPLMPKMEYRDASFDLVYGLSVITHLEEETRNAWLAELGRVTKTGGLCILSFMSPFHVLQTGINEWSLPLIDEMSKRGIADHLKDHALGQELSSYYKATYNTLQNLTSAVEEWFDVVSFHPRSLLFQDAVVLRRR</sequence>
<feature type="domain" description="Methyltransferase" evidence="1">
    <location>
        <begin position="267"/>
        <end position="361"/>
    </location>
</feature>
<dbReference type="EMBL" id="FCON02000037">
    <property type="protein sequence ID" value="SAL65542.1"/>
    <property type="molecule type" value="Genomic_DNA"/>
</dbReference>